<dbReference type="RefSeq" id="WP_207257455.1">
    <property type="nucleotide sequence ID" value="NZ_JAFMPP010000006.1"/>
</dbReference>
<protein>
    <submittedName>
        <fullName evidence="3">FHA domain-containing protein</fullName>
    </submittedName>
</protein>
<evidence type="ECO:0000256" key="1">
    <source>
        <dbReference type="SAM" id="MobiDB-lite"/>
    </source>
</evidence>
<feature type="compositionally biased region" description="Low complexity" evidence="1">
    <location>
        <begin position="255"/>
        <end position="273"/>
    </location>
</feature>
<dbReference type="InterPro" id="IPR008984">
    <property type="entry name" value="SMAD_FHA_dom_sf"/>
</dbReference>
<dbReference type="Gene3D" id="2.60.200.20">
    <property type="match status" value="1"/>
</dbReference>
<dbReference type="SMART" id="SM00240">
    <property type="entry name" value="FHA"/>
    <property type="match status" value="1"/>
</dbReference>
<feature type="region of interest" description="Disordered" evidence="1">
    <location>
        <begin position="163"/>
        <end position="201"/>
    </location>
</feature>
<feature type="domain" description="FHA" evidence="2">
    <location>
        <begin position="22"/>
        <end position="77"/>
    </location>
</feature>
<feature type="region of interest" description="Disordered" evidence="1">
    <location>
        <begin position="222"/>
        <end position="392"/>
    </location>
</feature>
<feature type="compositionally biased region" description="Basic and acidic residues" evidence="1">
    <location>
        <begin position="358"/>
        <end position="369"/>
    </location>
</feature>
<dbReference type="CDD" id="cd00060">
    <property type="entry name" value="FHA"/>
    <property type="match status" value="1"/>
</dbReference>
<feature type="compositionally biased region" description="Basic and acidic residues" evidence="1">
    <location>
        <begin position="285"/>
        <end position="298"/>
    </location>
</feature>
<accession>A0A939FYR8</accession>
<feature type="region of interest" description="Disordered" evidence="1">
    <location>
        <begin position="523"/>
        <end position="542"/>
    </location>
</feature>
<proteinExistence type="predicted"/>
<dbReference type="SUPFAM" id="SSF49879">
    <property type="entry name" value="SMAD/FHA domain"/>
    <property type="match status" value="1"/>
</dbReference>
<gene>
    <name evidence="3" type="ORF">J1C48_08755</name>
</gene>
<feature type="compositionally biased region" description="Low complexity" evidence="1">
    <location>
        <begin position="370"/>
        <end position="386"/>
    </location>
</feature>
<evidence type="ECO:0000313" key="3">
    <source>
        <dbReference type="EMBL" id="MBO0662665.1"/>
    </source>
</evidence>
<sequence>MRLELRQTAGPEAPNTRRGWTLERGRRTLGGGRDCDWPVADESPDLSDHHCVIARDRDGFFLQDLSAHGTRVNDALLRQGERARLLQGSTIAFGDVAFAVAVFGEPEPDLDDPSADLRLSEEAPTISSILADVAPARASGSGLAGHLFDDERLSAGAPRPAVGAFGETPRGPSSRHVEIGWDGPPKIGSDRPLLPDDWNDDAADTTYASELEHRPAITTAVSHMRYGSGRRDETPAEIPDDVFEGLAPPEKERPTAPSEEAPPATPPAGEAAIPPRPTLVPQPSHDADPAPRRPEREPGSALLDDVFSRPRETQPPHLPSTADGPFGQPRFPEGPAQPMTGPSVTDILATPPKPQPLDVDRANGPREAKPTPTARPRPTLAAVVSDMPPPPAPPVAMADAIPSADSRPPRLETLLREAEEAVDEMSALLGLPESARPQARRTDTPEMRLEMIVAHQIAQREGLARMLQDAGQLFEPRLIEARVDRRRGIFAVLRRPGLYWTEYRAAFRQDGKDLSVSQILQRLIGHEDRTPSTETPPMSDDH</sequence>
<evidence type="ECO:0000259" key="2">
    <source>
        <dbReference type="PROSITE" id="PS50006"/>
    </source>
</evidence>
<dbReference type="Pfam" id="PF00498">
    <property type="entry name" value="FHA"/>
    <property type="match status" value="1"/>
</dbReference>
<comment type="caution">
    <text evidence="3">The sequence shown here is derived from an EMBL/GenBank/DDBJ whole genome shotgun (WGS) entry which is preliminary data.</text>
</comment>
<name>A0A939FYR8_9HYPH</name>
<dbReference type="EMBL" id="JAFMPP010000006">
    <property type="protein sequence ID" value="MBO0662665.1"/>
    <property type="molecule type" value="Genomic_DNA"/>
</dbReference>
<dbReference type="InterPro" id="IPR000253">
    <property type="entry name" value="FHA_dom"/>
</dbReference>
<dbReference type="PROSITE" id="PS50006">
    <property type="entry name" value="FHA_DOMAIN"/>
    <property type="match status" value="1"/>
</dbReference>
<evidence type="ECO:0000313" key="4">
    <source>
        <dbReference type="Proteomes" id="UP000664122"/>
    </source>
</evidence>
<keyword evidence="4" id="KW-1185">Reference proteome</keyword>
<dbReference type="AlphaFoldDB" id="A0A939FYR8"/>
<dbReference type="Proteomes" id="UP000664122">
    <property type="component" value="Unassembled WGS sequence"/>
</dbReference>
<reference evidence="3" key="1">
    <citation type="submission" date="2021-03" db="EMBL/GenBank/DDBJ databases">
        <title>Whole genome sequence of Jiella sp. CQZ9-1.</title>
        <authorList>
            <person name="Tuo L."/>
        </authorList>
    </citation>
    <scope>NUCLEOTIDE SEQUENCE</scope>
    <source>
        <strain evidence="3">CQZ9-1</strain>
    </source>
</reference>
<organism evidence="3 4">
    <name type="scientific">Jiella flava</name>
    <dbReference type="NCBI Taxonomy" id="2816857"/>
    <lineage>
        <taxon>Bacteria</taxon>
        <taxon>Pseudomonadati</taxon>
        <taxon>Pseudomonadota</taxon>
        <taxon>Alphaproteobacteria</taxon>
        <taxon>Hyphomicrobiales</taxon>
        <taxon>Aurantimonadaceae</taxon>
        <taxon>Jiella</taxon>
    </lineage>
</organism>